<dbReference type="Pfam" id="PF18935">
    <property type="entry name" value="DUF5683"/>
    <property type="match status" value="1"/>
</dbReference>
<dbReference type="AlphaFoldDB" id="A0A974WE80"/>
<dbReference type="RefSeq" id="WP_205720648.1">
    <property type="nucleotide sequence ID" value="NZ_CP070608.1"/>
</dbReference>
<proteinExistence type="predicted"/>
<organism evidence="2 3">
    <name type="scientific">Fulvivirga lutea</name>
    <dbReference type="NCBI Taxonomy" id="2810512"/>
    <lineage>
        <taxon>Bacteria</taxon>
        <taxon>Pseudomonadati</taxon>
        <taxon>Bacteroidota</taxon>
        <taxon>Cytophagia</taxon>
        <taxon>Cytophagales</taxon>
        <taxon>Fulvivirgaceae</taxon>
        <taxon>Fulvivirga</taxon>
    </lineage>
</organism>
<gene>
    <name evidence="2" type="ORF">JR347_10965</name>
</gene>
<feature type="domain" description="DUF5683" evidence="1">
    <location>
        <begin position="58"/>
        <end position="203"/>
    </location>
</feature>
<evidence type="ECO:0000313" key="3">
    <source>
        <dbReference type="Proteomes" id="UP000662783"/>
    </source>
</evidence>
<accession>A0A974WE80</accession>
<protein>
    <recommendedName>
        <fullName evidence="1">DUF5683 domain-containing protein</fullName>
    </recommendedName>
</protein>
<evidence type="ECO:0000313" key="2">
    <source>
        <dbReference type="EMBL" id="QSE96135.1"/>
    </source>
</evidence>
<evidence type="ECO:0000259" key="1">
    <source>
        <dbReference type="Pfam" id="PF18935"/>
    </source>
</evidence>
<name>A0A974WE80_9BACT</name>
<reference evidence="2" key="1">
    <citation type="submission" date="2021-02" db="EMBL/GenBank/DDBJ databases">
        <title>Fulvivirga sp. S481 isolated from sea water.</title>
        <authorList>
            <person name="Bae S.S."/>
            <person name="Baek K."/>
        </authorList>
    </citation>
    <scope>NUCLEOTIDE SEQUENCE</scope>
    <source>
        <strain evidence="2">S481</strain>
    </source>
</reference>
<dbReference type="InterPro" id="IPR043738">
    <property type="entry name" value="DUF5683"/>
</dbReference>
<dbReference type="EMBL" id="CP070608">
    <property type="protein sequence ID" value="QSE96135.1"/>
    <property type="molecule type" value="Genomic_DNA"/>
</dbReference>
<sequence>MKFLALFTFILFSIIDSFGQLTPPSVNPDSSRNDDEIIVESDKEINIEEIETYADKFVPRKASLYSAIFPGGGQIYNKKYWKLPIVYGGLIFFGATANFYHNEYTDFRGQLFQLLQDDNFTPPSGANEAQLRSAIDKARRERDYYMILTGIFYLLQILDAHIDAHLKEFELNPELRVSVDPMLERNQFSRNSFNTGLSLKFKF</sequence>
<dbReference type="KEGG" id="fuv:JR347_10965"/>
<keyword evidence="3" id="KW-1185">Reference proteome</keyword>
<dbReference type="Proteomes" id="UP000662783">
    <property type="component" value="Chromosome"/>
</dbReference>